<protein>
    <submittedName>
        <fullName evidence="3">YbhB/YbcL family Raf kinase inhibitor-like protein</fullName>
    </submittedName>
</protein>
<keyword evidence="4" id="KW-1185">Reference proteome</keyword>
<evidence type="ECO:0000256" key="1">
    <source>
        <dbReference type="ARBA" id="ARBA00007120"/>
    </source>
</evidence>
<dbReference type="PANTHER" id="PTHR30289:SF1">
    <property type="entry name" value="PEBP (PHOSPHATIDYLETHANOLAMINE-BINDING PROTEIN) FAMILY PROTEIN"/>
    <property type="match status" value="1"/>
</dbReference>
<name>A0A939FDN1_9ACTN</name>
<dbReference type="Proteomes" id="UP000664167">
    <property type="component" value="Unassembled WGS sequence"/>
</dbReference>
<dbReference type="RefSeq" id="WP_206968597.1">
    <property type="nucleotide sequence ID" value="NZ_BAAAJJ010000013.1"/>
</dbReference>
<dbReference type="InterPro" id="IPR036610">
    <property type="entry name" value="PEBP-like_sf"/>
</dbReference>
<accession>A0A939FDN1</accession>
<dbReference type="AlphaFoldDB" id="A0A939FDN1"/>
<comment type="caution">
    <text evidence="3">The sequence shown here is derived from an EMBL/GenBank/DDBJ whole genome shotgun (WGS) entry which is preliminary data.</text>
</comment>
<dbReference type="CDD" id="cd00865">
    <property type="entry name" value="PEBP_bact_arch"/>
    <property type="match status" value="1"/>
</dbReference>
<dbReference type="PANTHER" id="PTHR30289">
    <property type="entry name" value="UNCHARACTERIZED PROTEIN YBCL-RELATED"/>
    <property type="match status" value="1"/>
</dbReference>
<evidence type="ECO:0000256" key="2">
    <source>
        <dbReference type="SAM" id="MobiDB-lite"/>
    </source>
</evidence>
<evidence type="ECO:0000313" key="4">
    <source>
        <dbReference type="Proteomes" id="UP000664167"/>
    </source>
</evidence>
<proteinExistence type="inferred from homology"/>
<dbReference type="EMBL" id="JAFLRJ010000437">
    <property type="protein sequence ID" value="MBO0516718.1"/>
    <property type="molecule type" value="Genomic_DNA"/>
</dbReference>
<organism evidence="3 4">
    <name type="scientific">Streptomyces beijiangensis</name>
    <dbReference type="NCBI Taxonomy" id="163361"/>
    <lineage>
        <taxon>Bacteria</taxon>
        <taxon>Bacillati</taxon>
        <taxon>Actinomycetota</taxon>
        <taxon>Actinomycetes</taxon>
        <taxon>Kitasatosporales</taxon>
        <taxon>Streptomycetaceae</taxon>
        <taxon>Streptomyces</taxon>
    </lineage>
</organism>
<sequence>MSALDKALTPLGRLLRNRRAGEEHSIRRAPALASANPIDFSTPAFADGQPIPGRHTGSGRGPNLSPALHWGPLPDGTRQLLLVMEDIDVPLKRPIIHLAALFPPEIEGFDEGALSPGNTQVRYVPAALRRTGYQGPGALPGHGVHRYGFHLYALDEPVPATTPVPNLSALLPLVAGHVLAAGFFEGTQQN</sequence>
<dbReference type="Gene3D" id="3.90.280.10">
    <property type="entry name" value="PEBP-like"/>
    <property type="match status" value="1"/>
</dbReference>
<gene>
    <name evidence="3" type="ORF">J0695_33855</name>
</gene>
<dbReference type="InterPro" id="IPR008914">
    <property type="entry name" value="PEBP"/>
</dbReference>
<dbReference type="SUPFAM" id="SSF49777">
    <property type="entry name" value="PEBP-like"/>
    <property type="match status" value="1"/>
</dbReference>
<dbReference type="InterPro" id="IPR005247">
    <property type="entry name" value="YbhB_YbcL/LppC-like"/>
</dbReference>
<evidence type="ECO:0000313" key="3">
    <source>
        <dbReference type="EMBL" id="MBO0516718.1"/>
    </source>
</evidence>
<feature type="region of interest" description="Disordered" evidence="2">
    <location>
        <begin position="43"/>
        <end position="70"/>
    </location>
</feature>
<dbReference type="Pfam" id="PF01161">
    <property type="entry name" value="PBP"/>
    <property type="match status" value="1"/>
</dbReference>
<comment type="similarity">
    <text evidence="1">Belongs to the UPF0098 family.</text>
</comment>
<reference evidence="3" key="1">
    <citation type="submission" date="2021-03" db="EMBL/GenBank/DDBJ databases">
        <title>Streptomyces poriferae sp. nov., a novel marine sponge-derived Actinobacteria species with anti-MRSA activity.</title>
        <authorList>
            <person name="Sandoval-Powers M."/>
            <person name="Kralova S."/>
            <person name="Nguyen G.-S."/>
            <person name="Fawwal D."/>
            <person name="Degnes K."/>
            <person name="Klinkenberg G."/>
            <person name="Sletta H."/>
            <person name="Wentzel A."/>
            <person name="Liles M.R."/>
        </authorList>
    </citation>
    <scope>NUCLEOTIDE SEQUENCE</scope>
    <source>
        <strain evidence="3">DSM 41794</strain>
    </source>
</reference>